<proteinExistence type="predicted"/>
<comment type="caution">
    <text evidence="1">The sequence shown here is derived from an EMBL/GenBank/DDBJ whole genome shotgun (WGS) entry which is preliminary data.</text>
</comment>
<name>A0A0F9G8P0_9ZZZZ</name>
<evidence type="ECO:0000313" key="1">
    <source>
        <dbReference type="EMBL" id="KKL95239.1"/>
    </source>
</evidence>
<sequence length="91" mass="10170">MIIERVYVANTFSNQDLREKLPIIKSREVLAINGPLKLPLKDRRAGIIKIKTKKLSKGKIKIESTKPAKISPIIDITSDGKVSLIIFSLES</sequence>
<reference evidence="1" key="1">
    <citation type="journal article" date="2015" name="Nature">
        <title>Complex archaea that bridge the gap between prokaryotes and eukaryotes.</title>
        <authorList>
            <person name="Spang A."/>
            <person name="Saw J.H."/>
            <person name="Jorgensen S.L."/>
            <person name="Zaremba-Niedzwiedzka K."/>
            <person name="Martijn J."/>
            <person name="Lind A.E."/>
            <person name="van Eijk R."/>
            <person name="Schleper C."/>
            <person name="Guy L."/>
            <person name="Ettema T.J."/>
        </authorList>
    </citation>
    <scope>NUCLEOTIDE SEQUENCE</scope>
</reference>
<gene>
    <name evidence="1" type="ORF">LCGC14_1856600</name>
</gene>
<dbReference type="EMBL" id="LAZR01018726">
    <property type="protein sequence ID" value="KKL95239.1"/>
    <property type="molecule type" value="Genomic_DNA"/>
</dbReference>
<organism evidence="1">
    <name type="scientific">marine sediment metagenome</name>
    <dbReference type="NCBI Taxonomy" id="412755"/>
    <lineage>
        <taxon>unclassified sequences</taxon>
        <taxon>metagenomes</taxon>
        <taxon>ecological metagenomes</taxon>
    </lineage>
</organism>
<dbReference type="AlphaFoldDB" id="A0A0F9G8P0"/>
<protein>
    <submittedName>
        <fullName evidence="1">Uncharacterized protein</fullName>
    </submittedName>
</protein>
<accession>A0A0F9G8P0</accession>